<dbReference type="Proteomes" id="UP000823388">
    <property type="component" value="Chromosome 5N"/>
</dbReference>
<name>A0A8T0RN00_PANVG</name>
<reference evidence="2" key="1">
    <citation type="submission" date="2020-05" db="EMBL/GenBank/DDBJ databases">
        <title>WGS assembly of Panicum virgatum.</title>
        <authorList>
            <person name="Lovell J.T."/>
            <person name="Jenkins J."/>
            <person name="Shu S."/>
            <person name="Juenger T.E."/>
            <person name="Schmutz J."/>
        </authorList>
    </citation>
    <scope>NUCLEOTIDE SEQUENCE</scope>
    <source>
        <strain evidence="2">AP13</strain>
    </source>
</reference>
<evidence type="ECO:0000313" key="2">
    <source>
        <dbReference type="EMBL" id="KAG2586570.1"/>
    </source>
</evidence>
<dbReference type="AlphaFoldDB" id="A0A8T0RN00"/>
<feature type="region of interest" description="Disordered" evidence="1">
    <location>
        <begin position="67"/>
        <end position="87"/>
    </location>
</feature>
<accession>A0A8T0RN00</accession>
<dbReference type="EMBL" id="CM029046">
    <property type="protein sequence ID" value="KAG2586570.1"/>
    <property type="molecule type" value="Genomic_DNA"/>
</dbReference>
<protein>
    <submittedName>
        <fullName evidence="2">Uncharacterized protein</fullName>
    </submittedName>
</protein>
<evidence type="ECO:0000256" key="1">
    <source>
        <dbReference type="SAM" id="MobiDB-lite"/>
    </source>
</evidence>
<gene>
    <name evidence="2" type="ORF">PVAP13_5NG064008</name>
</gene>
<sequence length="110" mass="11672">MRKKARRGKEQAYLSGASCWRSSTLLLLRPGAAADLQIASCCCLLQIHTAWLEEKLDPLLCTRRREEEEAAAGGGGGGGRSSALSGQSVVAAGQKTLVVWAEDSRKEGGK</sequence>
<comment type="caution">
    <text evidence="2">The sequence shown here is derived from an EMBL/GenBank/DDBJ whole genome shotgun (WGS) entry which is preliminary data.</text>
</comment>
<keyword evidence="3" id="KW-1185">Reference proteome</keyword>
<organism evidence="2 3">
    <name type="scientific">Panicum virgatum</name>
    <name type="common">Blackwell switchgrass</name>
    <dbReference type="NCBI Taxonomy" id="38727"/>
    <lineage>
        <taxon>Eukaryota</taxon>
        <taxon>Viridiplantae</taxon>
        <taxon>Streptophyta</taxon>
        <taxon>Embryophyta</taxon>
        <taxon>Tracheophyta</taxon>
        <taxon>Spermatophyta</taxon>
        <taxon>Magnoliopsida</taxon>
        <taxon>Liliopsida</taxon>
        <taxon>Poales</taxon>
        <taxon>Poaceae</taxon>
        <taxon>PACMAD clade</taxon>
        <taxon>Panicoideae</taxon>
        <taxon>Panicodae</taxon>
        <taxon>Paniceae</taxon>
        <taxon>Panicinae</taxon>
        <taxon>Panicum</taxon>
        <taxon>Panicum sect. Hiantes</taxon>
    </lineage>
</organism>
<proteinExistence type="predicted"/>
<evidence type="ECO:0000313" key="3">
    <source>
        <dbReference type="Proteomes" id="UP000823388"/>
    </source>
</evidence>